<accession>A0ABZ1AR58</accession>
<dbReference type="Proteomes" id="UP001626593">
    <property type="component" value="Chromosome"/>
</dbReference>
<organism evidence="2 3">
    <name type="scientific">Aromatoleum evansii</name>
    <name type="common">Azoarcus evansii</name>
    <dbReference type="NCBI Taxonomy" id="59406"/>
    <lineage>
        <taxon>Bacteria</taxon>
        <taxon>Pseudomonadati</taxon>
        <taxon>Pseudomonadota</taxon>
        <taxon>Betaproteobacteria</taxon>
        <taxon>Rhodocyclales</taxon>
        <taxon>Rhodocyclaceae</taxon>
        <taxon>Aromatoleum</taxon>
    </lineage>
</organism>
<protein>
    <submittedName>
        <fullName evidence="2">Uncharacterized protein</fullName>
    </submittedName>
</protein>
<name>A0ABZ1AR58_AROEV</name>
<sequence length="67" mass="7688">MDTNRRIIEAEKQIAAILAKLESETGMIVERLSVENIETTGIDDVRRQLSRRVEIEMMMQPGSNWIA</sequence>
<dbReference type="EMBL" id="CP141259">
    <property type="protein sequence ID" value="WRL48276.1"/>
    <property type="molecule type" value="Genomic_DNA"/>
</dbReference>
<evidence type="ECO:0000313" key="2">
    <source>
        <dbReference type="EMBL" id="WRL48346.1"/>
    </source>
</evidence>
<proteinExistence type="predicted"/>
<evidence type="ECO:0000313" key="3">
    <source>
        <dbReference type="Proteomes" id="UP001626593"/>
    </source>
</evidence>
<gene>
    <name evidence="1" type="ORF">U5817_09585</name>
    <name evidence="2" type="ORF">U5817_09935</name>
</gene>
<dbReference type="EMBL" id="CP141259">
    <property type="protein sequence ID" value="WRL48346.1"/>
    <property type="molecule type" value="Genomic_DNA"/>
</dbReference>
<dbReference type="RefSeq" id="WP_407280593.1">
    <property type="nucleotide sequence ID" value="NZ_CP141259.1"/>
</dbReference>
<keyword evidence="3" id="KW-1185">Reference proteome</keyword>
<evidence type="ECO:0000313" key="1">
    <source>
        <dbReference type="EMBL" id="WRL48276.1"/>
    </source>
</evidence>
<reference evidence="2 3" key="1">
    <citation type="submission" date="2023-12" db="EMBL/GenBank/DDBJ databases">
        <title>A. evansii MAY27, complete genome.</title>
        <authorList>
            <person name="Wang Y."/>
        </authorList>
    </citation>
    <scope>NUCLEOTIDE SEQUENCE [LARGE SCALE GENOMIC DNA]</scope>
    <source>
        <strain evidence="2 3">MAY27</strain>
    </source>
</reference>